<dbReference type="Gene3D" id="3.40.50.300">
    <property type="entry name" value="P-loop containing nucleotide triphosphate hydrolases"/>
    <property type="match status" value="2"/>
</dbReference>
<evidence type="ECO:0000256" key="6">
    <source>
        <dbReference type="ARBA" id="ARBA00023125"/>
    </source>
</evidence>
<keyword evidence="4 11" id="KW-0347">Helicase</keyword>
<dbReference type="AlphaFoldDB" id="A0A542ZAN3"/>
<dbReference type="InterPro" id="IPR033454">
    <property type="entry name" value="RecG_wedge"/>
</dbReference>
<dbReference type="GO" id="GO:0005524">
    <property type="term" value="F:ATP binding"/>
    <property type="evidence" value="ECO:0007669"/>
    <property type="project" value="UniProtKB-KW"/>
</dbReference>
<evidence type="ECO:0000256" key="3">
    <source>
        <dbReference type="ARBA" id="ARBA00022801"/>
    </source>
</evidence>
<dbReference type="PANTHER" id="PTHR47964:SF1">
    <property type="entry name" value="ATP-DEPENDENT DNA HELICASE HOMOLOG RECG, CHLOROPLASTIC"/>
    <property type="match status" value="1"/>
</dbReference>
<reference evidence="11 12" key="1">
    <citation type="submission" date="2019-06" db="EMBL/GenBank/DDBJ databases">
        <title>Sequencing the genomes of 1000 actinobacteria strains.</title>
        <authorList>
            <person name="Klenk H.-P."/>
        </authorList>
    </citation>
    <scope>NUCLEOTIDE SEQUENCE [LARGE SCALE GENOMIC DNA]</scope>
    <source>
        <strain evidence="11 12">DSM 8251</strain>
    </source>
</reference>
<keyword evidence="12" id="KW-1185">Reference proteome</keyword>
<dbReference type="InterPro" id="IPR045562">
    <property type="entry name" value="RecG_dom3_C"/>
</dbReference>
<keyword evidence="6" id="KW-0238">DNA-binding</keyword>
<sequence length="781" mass="85412">MSWRTQAWKTLSQRVAGTVGGSTAAALKSLGIVSIDDLLRHVPRRYMRSTDNSSLSDLQPGDEVSLLLRVVRSEAHPTRRARMWRLSGTLTDGHDTIDITFFGRQHYVEHWHGQLKPGVQGLFAGKVGVYRDRFQITHPDYITFDEQGRVNGGAKRNVEKLEWLLFTSGLLGIYPATAKLPTWRIAECISSLGLPLVEDLPEPLPAEVLASVDVVELAEAESDPGGFCHRYRIDPQVFAGRGLPTLAEAFAWVHRPPDLESAFLGRQRLVFDEAFAVQATMAHRRVLAQRQPAQPRPRRDAGIAAAFDRSLPFELTEGQHRVGEQIAEAMTKEHPMQLLLQGEVGSGKTLVALRAMLDVVDNGGQAVLMAPTEVLAAQHAATIREQLGELAQGAGLFADDQHTEVVLLSGSLPAAQRKKVLLKVASGEAGIVIGTHALLADEVQYADLGLVVVDEQHRFGVEQRALLADRAERRPHLLVMTATPIPRTVAMTSFGDLDVATLREIPAGRAEVSTTVVDEIVHPHWVDRAWQRVAEEAEAGRQTFIVCSQIDGEELPRPMPRDRHAYAKHLEDGGDPLPPRGAEPLHAWLSSEGGPLAHLRVGLLHGRMSTEDKDRTMESFAAGDLDVLVATTVIEVGVNVPNAAVMVVSDADRFGISQLHQLRGRIGRGSLPGTCLLLTTMAPDSNARARLDALSRTRDGFQLAEVDLAQRREGDVLGADQSGSRSSLRLLRVLEHVELIEQAGTAAEKWVTHDPDLEHPGVADAVDRLAERAEAEFLERG</sequence>
<dbReference type="GO" id="GO:0016787">
    <property type="term" value="F:hydrolase activity"/>
    <property type="evidence" value="ECO:0007669"/>
    <property type="project" value="UniProtKB-KW"/>
</dbReference>
<dbReference type="GO" id="GO:0003677">
    <property type="term" value="F:DNA binding"/>
    <property type="evidence" value="ECO:0007669"/>
    <property type="project" value="UniProtKB-KW"/>
</dbReference>
<dbReference type="InterPro" id="IPR012340">
    <property type="entry name" value="NA-bd_OB-fold"/>
</dbReference>
<evidence type="ECO:0000256" key="7">
    <source>
        <dbReference type="ARBA" id="ARBA00023204"/>
    </source>
</evidence>
<dbReference type="PROSITE" id="PS51194">
    <property type="entry name" value="HELICASE_CTER"/>
    <property type="match status" value="1"/>
</dbReference>
<dbReference type="InterPro" id="IPR047112">
    <property type="entry name" value="RecG/Mfd"/>
</dbReference>
<keyword evidence="5" id="KW-0067">ATP-binding</keyword>
<dbReference type="Pfam" id="PF00271">
    <property type="entry name" value="Helicase_C"/>
    <property type="match status" value="1"/>
</dbReference>
<comment type="caution">
    <text evidence="11">The sequence shown here is derived from an EMBL/GenBank/DDBJ whole genome shotgun (WGS) entry which is preliminary data.</text>
</comment>
<evidence type="ECO:0000259" key="9">
    <source>
        <dbReference type="PROSITE" id="PS51192"/>
    </source>
</evidence>
<dbReference type="Proteomes" id="UP000316196">
    <property type="component" value="Unassembled WGS sequence"/>
</dbReference>
<keyword evidence="7" id="KW-0234">DNA repair</keyword>
<gene>
    <name evidence="11" type="ORF">FB460_2429</name>
</gene>
<evidence type="ECO:0000259" key="10">
    <source>
        <dbReference type="PROSITE" id="PS51194"/>
    </source>
</evidence>
<evidence type="ECO:0000256" key="5">
    <source>
        <dbReference type="ARBA" id="ARBA00022840"/>
    </source>
</evidence>
<dbReference type="GO" id="GO:0003678">
    <property type="term" value="F:DNA helicase activity"/>
    <property type="evidence" value="ECO:0007669"/>
    <property type="project" value="TreeGrafter"/>
</dbReference>
<organism evidence="11 12">
    <name type="scientific">Propioniferax innocua</name>
    <dbReference type="NCBI Taxonomy" id="1753"/>
    <lineage>
        <taxon>Bacteria</taxon>
        <taxon>Bacillati</taxon>
        <taxon>Actinomycetota</taxon>
        <taxon>Actinomycetes</taxon>
        <taxon>Propionibacteriales</taxon>
        <taxon>Propionibacteriaceae</taxon>
        <taxon>Propioniferax</taxon>
    </lineage>
</organism>
<dbReference type="EMBL" id="VFOR01000003">
    <property type="protein sequence ID" value="TQL57351.1"/>
    <property type="molecule type" value="Genomic_DNA"/>
</dbReference>
<feature type="domain" description="Helicase C-terminal" evidence="10">
    <location>
        <begin position="525"/>
        <end position="709"/>
    </location>
</feature>
<dbReference type="PROSITE" id="PS51192">
    <property type="entry name" value="HELICASE_ATP_BIND_1"/>
    <property type="match status" value="1"/>
</dbReference>
<dbReference type="InterPro" id="IPR011545">
    <property type="entry name" value="DEAD/DEAH_box_helicase_dom"/>
</dbReference>
<dbReference type="SMART" id="SM00490">
    <property type="entry name" value="HELICc"/>
    <property type="match status" value="1"/>
</dbReference>
<dbReference type="InterPro" id="IPR001650">
    <property type="entry name" value="Helicase_C-like"/>
</dbReference>
<evidence type="ECO:0000256" key="2">
    <source>
        <dbReference type="ARBA" id="ARBA00022763"/>
    </source>
</evidence>
<evidence type="ECO:0000313" key="12">
    <source>
        <dbReference type="Proteomes" id="UP000316196"/>
    </source>
</evidence>
<evidence type="ECO:0000256" key="1">
    <source>
        <dbReference type="ARBA" id="ARBA00022741"/>
    </source>
</evidence>
<dbReference type="Pfam" id="PF00270">
    <property type="entry name" value="DEAD"/>
    <property type="match status" value="1"/>
</dbReference>
<name>A0A542ZAN3_9ACTN</name>
<dbReference type="CDD" id="cd04488">
    <property type="entry name" value="RecG_wedge_OBF"/>
    <property type="match status" value="1"/>
</dbReference>
<accession>A0A542ZAN3</accession>
<dbReference type="SUPFAM" id="SSF50249">
    <property type="entry name" value="Nucleic acid-binding proteins"/>
    <property type="match status" value="1"/>
</dbReference>
<evidence type="ECO:0000256" key="8">
    <source>
        <dbReference type="ARBA" id="ARBA00049819"/>
    </source>
</evidence>
<dbReference type="PANTHER" id="PTHR47964">
    <property type="entry name" value="ATP-DEPENDENT DNA HELICASE HOMOLOG RECG, CHLOROPLASTIC"/>
    <property type="match status" value="1"/>
</dbReference>
<protein>
    <recommendedName>
        <fullName evidence="8">Probable DNA 3'-5' helicase RecG</fullName>
    </recommendedName>
</protein>
<keyword evidence="3" id="KW-0378">Hydrolase</keyword>
<dbReference type="InterPro" id="IPR027417">
    <property type="entry name" value="P-loop_NTPase"/>
</dbReference>
<dbReference type="SMART" id="SM00487">
    <property type="entry name" value="DEXDc"/>
    <property type="match status" value="1"/>
</dbReference>
<keyword evidence="1" id="KW-0547">Nucleotide-binding</keyword>
<dbReference type="InterPro" id="IPR014001">
    <property type="entry name" value="Helicase_ATP-bd"/>
</dbReference>
<dbReference type="GO" id="GO:0006281">
    <property type="term" value="P:DNA repair"/>
    <property type="evidence" value="ECO:0007669"/>
    <property type="project" value="UniProtKB-KW"/>
</dbReference>
<dbReference type="Pfam" id="PF17191">
    <property type="entry name" value="RecG_wedge"/>
    <property type="match status" value="1"/>
</dbReference>
<proteinExistence type="predicted"/>
<dbReference type="SUPFAM" id="SSF52540">
    <property type="entry name" value="P-loop containing nucleoside triphosphate hydrolases"/>
    <property type="match status" value="2"/>
</dbReference>
<evidence type="ECO:0000256" key="4">
    <source>
        <dbReference type="ARBA" id="ARBA00022806"/>
    </source>
</evidence>
<dbReference type="Gene3D" id="2.40.50.140">
    <property type="entry name" value="Nucleic acid-binding proteins"/>
    <property type="match status" value="1"/>
</dbReference>
<keyword evidence="2" id="KW-0227">DNA damage</keyword>
<dbReference type="Pfam" id="PF19833">
    <property type="entry name" value="RecG_dom3_C"/>
    <property type="match status" value="1"/>
</dbReference>
<feature type="domain" description="Helicase ATP-binding" evidence="9">
    <location>
        <begin position="329"/>
        <end position="502"/>
    </location>
</feature>
<evidence type="ECO:0000313" key="11">
    <source>
        <dbReference type="EMBL" id="TQL57351.1"/>
    </source>
</evidence>